<proteinExistence type="predicted"/>
<comment type="caution">
    <text evidence="2">The sequence shown here is derived from an EMBL/GenBank/DDBJ whole genome shotgun (WGS) entry which is preliminary data.</text>
</comment>
<dbReference type="RefSeq" id="WP_109967368.1">
    <property type="nucleotide sequence ID" value="NZ_CP176093.1"/>
</dbReference>
<evidence type="ECO:0000259" key="1">
    <source>
        <dbReference type="PROSITE" id="PS51186"/>
    </source>
</evidence>
<evidence type="ECO:0000313" key="2">
    <source>
        <dbReference type="EMBL" id="PWR74089.1"/>
    </source>
</evidence>
<reference evidence="2 3" key="1">
    <citation type="submission" date="2018-05" db="EMBL/GenBank/DDBJ databases">
        <title>Draft genome of Methanospirillum lacunae Ki8-1.</title>
        <authorList>
            <person name="Dueholm M.S."/>
            <person name="Nielsen P.H."/>
            <person name="Bakmann L.F."/>
            <person name="Otzen D.E."/>
        </authorList>
    </citation>
    <scope>NUCLEOTIDE SEQUENCE [LARGE SCALE GENOMIC DNA]</scope>
    <source>
        <strain evidence="2 3">Ki8-1</strain>
    </source>
</reference>
<dbReference type="EMBL" id="QGMY01000002">
    <property type="protein sequence ID" value="PWR74089.1"/>
    <property type="molecule type" value="Genomic_DNA"/>
</dbReference>
<dbReference type="InterPro" id="IPR000182">
    <property type="entry name" value="GNAT_dom"/>
</dbReference>
<dbReference type="PANTHER" id="PTHR43233">
    <property type="entry name" value="FAMILY N-ACETYLTRANSFERASE, PUTATIVE (AFU_ORTHOLOGUE AFUA_6G03350)-RELATED"/>
    <property type="match status" value="1"/>
</dbReference>
<dbReference type="InterPro" id="IPR016181">
    <property type="entry name" value="Acyl_CoA_acyltransferase"/>
</dbReference>
<feature type="domain" description="N-acetyltransferase" evidence="1">
    <location>
        <begin position="6"/>
        <end position="145"/>
    </location>
</feature>
<protein>
    <submittedName>
        <fullName evidence="2">N-acetyltransferase</fullName>
    </submittedName>
</protein>
<dbReference type="Pfam" id="PF13673">
    <property type="entry name" value="Acetyltransf_10"/>
    <property type="match status" value="1"/>
</dbReference>
<dbReference type="OrthoDB" id="87545at2157"/>
<dbReference type="Proteomes" id="UP000245657">
    <property type="component" value="Unassembled WGS sequence"/>
</dbReference>
<sequence length="145" mass="16140">MATEPVLFRVVRAWNKDEIIALYQSAGWWRNYYDPKGIAPLIKGSFIFALGIDSRTGKAVAMGRVLSDQIITGYIHDLCVLTDKRGLGIGMGILDFIIQEAKYAGLSSLFLVAEPDTTVFYKKSGFICNKGLIFLSYNPDGQYET</sequence>
<evidence type="ECO:0000313" key="3">
    <source>
        <dbReference type="Proteomes" id="UP000245657"/>
    </source>
</evidence>
<dbReference type="AlphaFoldDB" id="A0A2V2N2U8"/>
<dbReference type="PANTHER" id="PTHR43233:SF1">
    <property type="entry name" value="FAMILY N-ACETYLTRANSFERASE, PUTATIVE (AFU_ORTHOLOGUE AFUA_6G03350)-RELATED"/>
    <property type="match status" value="1"/>
</dbReference>
<dbReference type="Gene3D" id="3.40.630.30">
    <property type="match status" value="1"/>
</dbReference>
<dbReference type="GeneID" id="97549451"/>
<dbReference type="PROSITE" id="PS51186">
    <property type="entry name" value="GNAT"/>
    <property type="match status" value="1"/>
</dbReference>
<dbReference type="SUPFAM" id="SSF55729">
    <property type="entry name" value="Acyl-CoA N-acyltransferases (Nat)"/>
    <property type="match status" value="1"/>
</dbReference>
<dbReference type="GO" id="GO:0016747">
    <property type="term" value="F:acyltransferase activity, transferring groups other than amino-acyl groups"/>
    <property type="evidence" value="ECO:0007669"/>
    <property type="project" value="InterPro"/>
</dbReference>
<keyword evidence="2" id="KW-0808">Transferase</keyword>
<dbReference type="CDD" id="cd04301">
    <property type="entry name" value="NAT_SF"/>
    <property type="match status" value="1"/>
</dbReference>
<gene>
    <name evidence="2" type="ORF">DK846_02730</name>
</gene>
<organism evidence="2 3">
    <name type="scientific">Methanospirillum lacunae</name>
    <dbReference type="NCBI Taxonomy" id="668570"/>
    <lineage>
        <taxon>Archaea</taxon>
        <taxon>Methanobacteriati</taxon>
        <taxon>Methanobacteriota</taxon>
        <taxon>Stenosarchaea group</taxon>
        <taxon>Methanomicrobia</taxon>
        <taxon>Methanomicrobiales</taxon>
        <taxon>Methanospirillaceae</taxon>
        <taxon>Methanospirillum</taxon>
    </lineage>
</organism>
<accession>A0A2V2N2U8</accession>
<keyword evidence="3" id="KW-1185">Reference proteome</keyword>
<name>A0A2V2N2U8_9EURY</name>
<dbReference type="InterPro" id="IPR053144">
    <property type="entry name" value="Acetyltransferase_Butenolide"/>
</dbReference>